<dbReference type="Proteomes" id="UP000094008">
    <property type="component" value="Unassembled WGS sequence"/>
</dbReference>
<dbReference type="OrthoDB" id="4697037at2"/>
<accession>A0A1A0VWH2</accession>
<feature type="transmembrane region" description="Helical" evidence="1">
    <location>
        <begin position="111"/>
        <end position="132"/>
    </location>
</feature>
<evidence type="ECO:0000256" key="1">
    <source>
        <dbReference type="SAM" id="Phobius"/>
    </source>
</evidence>
<dbReference type="AlphaFoldDB" id="A0A1A0VWH2"/>
<organism evidence="2 3">
    <name type="scientific">Mycolicibacterium peregrinum</name>
    <name type="common">Mycobacterium peregrinum</name>
    <dbReference type="NCBI Taxonomy" id="43304"/>
    <lineage>
        <taxon>Bacteria</taxon>
        <taxon>Bacillati</taxon>
        <taxon>Actinomycetota</taxon>
        <taxon>Actinomycetes</taxon>
        <taxon>Mycobacteriales</taxon>
        <taxon>Mycobacteriaceae</taxon>
        <taxon>Mycolicibacterium</taxon>
    </lineage>
</organism>
<reference evidence="3" key="1">
    <citation type="submission" date="2016-06" db="EMBL/GenBank/DDBJ databases">
        <authorList>
            <person name="Sutton G."/>
            <person name="Brinkac L."/>
            <person name="Sanka R."/>
            <person name="Adams M."/>
            <person name="Lau E."/>
            <person name="Mehaffy C."/>
            <person name="Tameris M."/>
            <person name="Hatherill M."/>
            <person name="Hanekom W."/>
            <person name="Mahomed H."/>
            <person name="Mcshane H."/>
        </authorList>
    </citation>
    <scope>NUCLEOTIDE SEQUENCE [LARGE SCALE GENOMIC DNA]</scope>
    <source>
        <strain evidence="3">852002-10433_SCH5171157</strain>
    </source>
</reference>
<evidence type="ECO:0000313" key="2">
    <source>
        <dbReference type="EMBL" id="OBB87544.1"/>
    </source>
</evidence>
<dbReference type="EMBL" id="LZSY01000120">
    <property type="protein sequence ID" value="OBB87544.1"/>
    <property type="molecule type" value="Genomic_DNA"/>
</dbReference>
<feature type="transmembrane region" description="Helical" evidence="1">
    <location>
        <begin position="144"/>
        <end position="165"/>
    </location>
</feature>
<gene>
    <name evidence="2" type="ORF">A5779_32615</name>
</gene>
<name>A0A1A0VWH2_MYCPR</name>
<keyword evidence="1" id="KW-1133">Transmembrane helix</keyword>
<proteinExistence type="predicted"/>
<sequence>MPAPTDRFDEVRRKWIARHQHTFIFQKRRQEILARQIRDRAQENTGARVDPADDDIIHPMWARSPETIYAAVDWVIVLTAAMFAPIGWAVGRGIYSFTIQLIPENLRSYPIAAFMWSAVAVGVPLPLIYWLVYSGSGTFASTVVVPWIVAQVPAALLAAGVYGILEGWLAVDGSRDWWPMRPPQDHDEVDFGFHTEIEMLPSVFRTRSRQPVGERTPIKRDRDGL</sequence>
<keyword evidence="1" id="KW-0472">Membrane</keyword>
<protein>
    <submittedName>
        <fullName evidence="2">Uncharacterized protein</fullName>
    </submittedName>
</protein>
<evidence type="ECO:0000313" key="3">
    <source>
        <dbReference type="Proteomes" id="UP000094008"/>
    </source>
</evidence>
<keyword evidence="1" id="KW-0812">Transmembrane</keyword>
<comment type="caution">
    <text evidence="2">The sequence shown here is derived from an EMBL/GenBank/DDBJ whole genome shotgun (WGS) entry which is preliminary data.</text>
</comment>
<feature type="transmembrane region" description="Helical" evidence="1">
    <location>
        <begin position="68"/>
        <end position="90"/>
    </location>
</feature>